<sequence length="114" mass="12874">MARYPVNTYKAYHAHVYFGPGTVEQARALCEEAARLFKVQMGRVHEQNVGPHPQWSCQLAFSAEQFDDLIPWLDEHRGGLDVLVHALSGDAVADHTEHAYWLGKEYPLDLSALN</sequence>
<keyword evidence="2" id="KW-1185">Reference proteome</keyword>
<dbReference type="AlphaFoldDB" id="A0A923M8W2"/>
<proteinExistence type="predicted"/>
<dbReference type="PIRSF" id="PIRSF028139">
    <property type="entry name" value="DOPA-diox_rel_Mll2280"/>
    <property type="match status" value="1"/>
</dbReference>
<organism evidence="1 2">
    <name type="scientific">Ramlibacter albus</name>
    <dbReference type="NCBI Taxonomy" id="2079448"/>
    <lineage>
        <taxon>Bacteria</taxon>
        <taxon>Pseudomonadati</taxon>
        <taxon>Pseudomonadota</taxon>
        <taxon>Betaproteobacteria</taxon>
        <taxon>Burkholderiales</taxon>
        <taxon>Comamonadaceae</taxon>
        <taxon>Ramlibacter</taxon>
    </lineage>
</organism>
<dbReference type="PANTHER" id="PTHR36423:SF2">
    <property type="entry name" value="AFR070WP"/>
    <property type="match status" value="1"/>
</dbReference>
<dbReference type="RefSeq" id="WP_187082427.1">
    <property type="nucleotide sequence ID" value="NZ_JACORU010000005.1"/>
</dbReference>
<protein>
    <submittedName>
        <fullName evidence="1">DOPA 4,5-dioxygenase family protein</fullName>
    </submittedName>
</protein>
<dbReference type="SUPFAM" id="SSF143410">
    <property type="entry name" value="DOPA-like"/>
    <property type="match status" value="1"/>
</dbReference>
<dbReference type="EMBL" id="JACORU010000005">
    <property type="protein sequence ID" value="MBC5765963.1"/>
    <property type="molecule type" value="Genomic_DNA"/>
</dbReference>
<evidence type="ECO:0000313" key="2">
    <source>
        <dbReference type="Proteomes" id="UP000596827"/>
    </source>
</evidence>
<dbReference type="InterPro" id="IPR023389">
    <property type="entry name" value="DOPA-like_sf"/>
</dbReference>
<gene>
    <name evidence="1" type="ORF">H8R02_15960</name>
</gene>
<accession>A0A923M8W2</accession>
<dbReference type="PANTHER" id="PTHR36423">
    <property type="entry name" value="AFR070WP"/>
    <property type="match status" value="1"/>
</dbReference>
<name>A0A923M8W2_9BURK</name>
<evidence type="ECO:0000313" key="1">
    <source>
        <dbReference type="EMBL" id="MBC5765963.1"/>
    </source>
</evidence>
<dbReference type="Proteomes" id="UP000596827">
    <property type="component" value="Unassembled WGS sequence"/>
</dbReference>
<dbReference type="Pfam" id="PF08883">
    <property type="entry name" value="DOPA_dioxygen"/>
    <property type="match status" value="1"/>
</dbReference>
<comment type="caution">
    <text evidence="1">The sequence shown here is derived from an EMBL/GenBank/DDBJ whole genome shotgun (WGS) entry which is preliminary data.</text>
</comment>
<dbReference type="InterPro" id="IPR014980">
    <property type="entry name" value="DOPA_dioxygen"/>
</dbReference>
<reference evidence="1" key="1">
    <citation type="submission" date="2020-08" db="EMBL/GenBank/DDBJ databases">
        <title>Ramlibacter sp. GTP1 16S ribosomal RNA gene genome sequencing and assembly.</title>
        <authorList>
            <person name="Kang M."/>
        </authorList>
    </citation>
    <scope>NUCLEOTIDE SEQUENCE</scope>
    <source>
        <strain evidence="1">GTP1</strain>
    </source>
</reference>
<dbReference type="Gene3D" id="3.30.70.1240">
    <property type="entry name" value="DOPA-like domains"/>
    <property type="match status" value="1"/>
</dbReference>